<sequence length="85" mass="9685">MFFARVMSKLIHFFIADCELYTTDLLTLVYNANQDRRGALMSPRLVLSRKSSVDCLGAWANKLRQGIYTRFLALARLQCGLRPSA</sequence>
<keyword evidence="2" id="KW-1185">Reference proteome</keyword>
<dbReference type="Proteomes" id="UP001144673">
    <property type="component" value="Chromosome 6"/>
</dbReference>
<gene>
    <name evidence="1" type="ORF">LMH87_000879</name>
</gene>
<reference evidence="1" key="1">
    <citation type="journal article" date="2023" name="Access Microbiol">
        <title>De-novo genome assembly for Akanthomyces muscarius, a biocontrol agent of insect agricultural pests.</title>
        <authorList>
            <person name="Erdos Z."/>
            <person name="Studholme D.J."/>
            <person name="Raymond B."/>
            <person name="Sharma M."/>
        </authorList>
    </citation>
    <scope>NUCLEOTIDE SEQUENCE</scope>
    <source>
        <strain evidence="1">Ve6</strain>
    </source>
</reference>
<evidence type="ECO:0000313" key="2">
    <source>
        <dbReference type="Proteomes" id="UP001144673"/>
    </source>
</evidence>
<comment type="caution">
    <text evidence="1">The sequence shown here is derived from an EMBL/GenBank/DDBJ whole genome shotgun (WGS) entry which is preliminary data.</text>
</comment>
<dbReference type="GeneID" id="80888038"/>
<dbReference type="AlphaFoldDB" id="A0A9W8ULI3"/>
<protein>
    <submittedName>
        <fullName evidence="1">Uncharacterized protein</fullName>
    </submittedName>
</protein>
<evidence type="ECO:0000313" key="1">
    <source>
        <dbReference type="EMBL" id="KAJ4155643.1"/>
    </source>
</evidence>
<proteinExistence type="predicted"/>
<dbReference type="RefSeq" id="XP_056055767.1">
    <property type="nucleotide sequence ID" value="XM_056198859.1"/>
</dbReference>
<dbReference type="EMBL" id="JAJHUN010000007">
    <property type="protein sequence ID" value="KAJ4155643.1"/>
    <property type="molecule type" value="Genomic_DNA"/>
</dbReference>
<name>A0A9W8ULI3_AKAMU</name>
<dbReference type="KEGG" id="amus:LMH87_000879"/>
<accession>A0A9W8ULI3</accession>
<organism evidence="1 2">
    <name type="scientific">Akanthomyces muscarius</name>
    <name type="common">Entomopathogenic fungus</name>
    <name type="synonym">Lecanicillium muscarium</name>
    <dbReference type="NCBI Taxonomy" id="2231603"/>
    <lineage>
        <taxon>Eukaryota</taxon>
        <taxon>Fungi</taxon>
        <taxon>Dikarya</taxon>
        <taxon>Ascomycota</taxon>
        <taxon>Pezizomycotina</taxon>
        <taxon>Sordariomycetes</taxon>
        <taxon>Hypocreomycetidae</taxon>
        <taxon>Hypocreales</taxon>
        <taxon>Cordycipitaceae</taxon>
        <taxon>Akanthomyces</taxon>
    </lineage>
</organism>